<feature type="transmembrane region" description="Helical" evidence="1">
    <location>
        <begin position="59"/>
        <end position="80"/>
    </location>
</feature>
<reference evidence="3 4" key="1">
    <citation type="submission" date="2020-02" db="EMBL/GenBank/DDBJ databases">
        <title>Complete genome of Muricauda sp. 501str8.</title>
        <authorList>
            <person name="Dong B."/>
            <person name="Zhu S."/>
            <person name="Yang J."/>
            <person name="Chen J."/>
        </authorList>
    </citation>
    <scope>NUCLEOTIDE SEQUENCE [LARGE SCALE GENOMIC DNA]</scope>
    <source>
        <strain evidence="3 4">501str8</strain>
    </source>
</reference>
<dbReference type="InterPro" id="IPR025698">
    <property type="entry name" value="2TM_dom"/>
</dbReference>
<gene>
    <name evidence="3" type="ORF">GVT53_09555</name>
</gene>
<evidence type="ECO:0000259" key="2">
    <source>
        <dbReference type="Pfam" id="PF13239"/>
    </source>
</evidence>
<organism evidence="3 4">
    <name type="scientific">Flagellimonas oceani</name>
    <dbReference type="NCBI Taxonomy" id="2698672"/>
    <lineage>
        <taxon>Bacteria</taxon>
        <taxon>Pseudomonadati</taxon>
        <taxon>Bacteroidota</taxon>
        <taxon>Flavobacteriia</taxon>
        <taxon>Flavobacteriales</taxon>
        <taxon>Flavobacteriaceae</taxon>
        <taxon>Flagellimonas</taxon>
    </lineage>
</organism>
<dbReference type="EMBL" id="CP049616">
    <property type="protein sequence ID" value="QII44917.1"/>
    <property type="molecule type" value="Genomic_DNA"/>
</dbReference>
<evidence type="ECO:0000256" key="1">
    <source>
        <dbReference type="SAM" id="Phobius"/>
    </source>
</evidence>
<feature type="transmembrane region" description="Helical" evidence="1">
    <location>
        <begin position="21"/>
        <end position="39"/>
    </location>
</feature>
<name>A0A6G7J370_9FLAO</name>
<evidence type="ECO:0000313" key="3">
    <source>
        <dbReference type="EMBL" id="QII44917.1"/>
    </source>
</evidence>
<keyword evidence="4" id="KW-1185">Reference proteome</keyword>
<keyword evidence="1" id="KW-0812">Transmembrane</keyword>
<dbReference type="Proteomes" id="UP000502928">
    <property type="component" value="Chromosome"/>
</dbReference>
<evidence type="ECO:0000313" key="4">
    <source>
        <dbReference type="Proteomes" id="UP000502928"/>
    </source>
</evidence>
<keyword evidence="1" id="KW-1133">Transmembrane helix</keyword>
<sequence length="111" mass="13609">MMYDKHKAKQNAEKRVKELKGYYRHIIVFIVINGFLYLLKVGALNSFLPDTFPRESYYYDWINANILIWAVILVVHTLILQRHKFTFFKKWEERQIQKYMDEDRGKVDKYK</sequence>
<protein>
    <submittedName>
        <fullName evidence="3">2TM domain-containing protein</fullName>
    </submittedName>
</protein>
<accession>A0A6G7J370</accession>
<feature type="domain" description="2TM" evidence="2">
    <location>
        <begin position="10"/>
        <end position="101"/>
    </location>
</feature>
<keyword evidence="1" id="KW-0472">Membrane</keyword>
<dbReference type="AlphaFoldDB" id="A0A6G7J370"/>
<dbReference type="KEGG" id="mut:GVT53_09555"/>
<proteinExistence type="predicted"/>
<dbReference type="Pfam" id="PF13239">
    <property type="entry name" value="2TM"/>
    <property type="match status" value="1"/>
</dbReference>